<evidence type="ECO:0000256" key="1">
    <source>
        <dbReference type="ARBA" id="ARBA00022630"/>
    </source>
</evidence>
<dbReference type="PANTHER" id="PTHR38030">
    <property type="entry name" value="PROTOPORPHYRINOGEN IX DEHYDROGENASE [MENAQUINONE]"/>
    <property type="match status" value="1"/>
</dbReference>
<dbReference type="STRING" id="377629.TERTU_0857"/>
<dbReference type="AlphaFoldDB" id="C5BPN7"/>
<keyword evidence="6 7" id="KW-0627">Porphyrin biosynthesis</keyword>
<comment type="similarity">
    <text evidence="7">Belongs to the HemG family.</text>
</comment>
<dbReference type="HOGENOM" id="CLU_094839_0_1_6"/>
<sequence length="186" mass="20560">MATIVYASVDGHTRKIAEAMAGQLRDAGEHVSLLPLADFDIDAFSQSDSLVSGPLIIGASIRYGVHCHKFDNWVIQHLEQLQSLGAAFFSVNLVARKAQKCAPDTNPYTRKFLQKTGWKPALAAVFAGRLNYPVYGFWDKLMIRFIMWMTGGPTDPATDIEYTDWSVVAKFAQACLTLNANTSSIR</sequence>
<dbReference type="EC" id="1.3.5.3" evidence="7"/>
<dbReference type="InterPro" id="IPR026816">
    <property type="entry name" value="Flavodoxin_dom"/>
</dbReference>
<keyword evidence="3 7" id="KW-0547">Nucleotide-binding</keyword>
<dbReference type="SUPFAM" id="SSF52218">
    <property type="entry name" value="Flavoproteins"/>
    <property type="match status" value="1"/>
</dbReference>
<comment type="catalytic activity">
    <reaction evidence="7">
        <text>protoporphyrinogen IX + 3 a ubiquinone = protoporphyrin IX + 3 a ubiquinol</text>
        <dbReference type="Rhea" id="RHEA:63936"/>
        <dbReference type="Rhea" id="RHEA-COMP:9565"/>
        <dbReference type="Rhea" id="RHEA-COMP:9566"/>
        <dbReference type="ChEBI" id="CHEBI:16389"/>
        <dbReference type="ChEBI" id="CHEBI:17976"/>
        <dbReference type="ChEBI" id="CHEBI:57306"/>
        <dbReference type="ChEBI" id="CHEBI:57307"/>
    </reaction>
</comment>
<name>C5BPN7_TERTT</name>
<evidence type="ECO:0000256" key="2">
    <source>
        <dbReference type="ARBA" id="ARBA00022643"/>
    </source>
</evidence>
<dbReference type="Gene3D" id="3.40.50.360">
    <property type="match status" value="1"/>
</dbReference>
<keyword evidence="7" id="KW-0997">Cell inner membrane</keyword>
<keyword evidence="5" id="KW-0472">Membrane</keyword>
<dbReference type="InterPro" id="IPR044264">
    <property type="entry name" value="HemG"/>
</dbReference>
<dbReference type="EMBL" id="CP001614">
    <property type="protein sequence ID" value="ACR12300.1"/>
    <property type="molecule type" value="Genomic_DNA"/>
</dbReference>
<comment type="catalytic activity">
    <reaction evidence="7">
        <text>protoporphyrinogen IX + 3 a menaquinone = protoporphyrin IX + 3 a menaquinol</text>
        <dbReference type="Rhea" id="RHEA:27409"/>
        <dbReference type="Rhea" id="RHEA-COMP:9537"/>
        <dbReference type="Rhea" id="RHEA-COMP:9539"/>
        <dbReference type="ChEBI" id="CHEBI:16374"/>
        <dbReference type="ChEBI" id="CHEBI:18151"/>
        <dbReference type="ChEBI" id="CHEBI:57306"/>
        <dbReference type="ChEBI" id="CHEBI:57307"/>
        <dbReference type="EC" id="1.3.5.3"/>
    </reaction>
</comment>
<dbReference type="GO" id="GO:0004729">
    <property type="term" value="F:oxygen-dependent protoporphyrinogen oxidase activity"/>
    <property type="evidence" value="ECO:0007669"/>
    <property type="project" value="InterPro"/>
</dbReference>
<comment type="catalytic activity">
    <reaction evidence="7">
        <text>protoporphyrinogen IX + 3 a quinone = protoporphyrin IX + 3 a quinol</text>
        <dbReference type="Rhea" id="RHEA:65032"/>
        <dbReference type="ChEBI" id="CHEBI:24646"/>
        <dbReference type="ChEBI" id="CHEBI:57306"/>
        <dbReference type="ChEBI" id="CHEBI:57307"/>
        <dbReference type="ChEBI" id="CHEBI:132124"/>
        <dbReference type="EC" id="1.3.5.3"/>
    </reaction>
</comment>
<evidence type="ECO:0000256" key="3">
    <source>
        <dbReference type="ARBA" id="ARBA00022741"/>
    </source>
</evidence>
<keyword evidence="1 7" id="KW-0285">Flavoprotein</keyword>
<dbReference type="KEGG" id="ttu:TERTU_0857"/>
<dbReference type="GO" id="GO:0006782">
    <property type="term" value="P:protoporphyrinogen IX biosynthetic process"/>
    <property type="evidence" value="ECO:0007669"/>
    <property type="project" value="UniProtKB-UniRule"/>
</dbReference>
<dbReference type="InterPro" id="IPR029039">
    <property type="entry name" value="Flavoprotein-like_sf"/>
</dbReference>
<accession>C5BPN7</accession>
<proteinExistence type="inferred from homology"/>
<gene>
    <name evidence="7 9" type="primary">hemG</name>
    <name evidence="9" type="ordered locus">TERTU_0857</name>
</gene>
<evidence type="ECO:0000256" key="6">
    <source>
        <dbReference type="ARBA" id="ARBA00023244"/>
    </source>
</evidence>
<dbReference type="GO" id="GO:0010181">
    <property type="term" value="F:FMN binding"/>
    <property type="evidence" value="ECO:0007669"/>
    <property type="project" value="UniProtKB-UniRule"/>
</dbReference>
<organism evidence="9 10">
    <name type="scientific">Teredinibacter turnerae (strain ATCC 39867 / T7901)</name>
    <dbReference type="NCBI Taxonomy" id="377629"/>
    <lineage>
        <taxon>Bacteria</taxon>
        <taxon>Pseudomonadati</taxon>
        <taxon>Pseudomonadota</taxon>
        <taxon>Gammaproteobacteria</taxon>
        <taxon>Cellvibrionales</taxon>
        <taxon>Cellvibrionaceae</taxon>
        <taxon>Teredinibacter</taxon>
    </lineage>
</organism>
<dbReference type="Proteomes" id="UP000009080">
    <property type="component" value="Chromosome"/>
</dbReference>
<reference evidence="9 10" key="1">
    <citation type="journal article" date="2009" name="PLoS ONE">
        <title>The complete genome of Teredinibacter turnerae T7901: an intracellular endosymbiont of marine wood-boring bivalves (shipworms).</title>
        <authorList>
            <person name="Yang J.C."/>
            <person name="Madupu R."/>
            <person name="Durkin A.S."/>
            <person name="Ekborg N.A."/>
            <person name="Pedamallu C.S."/>
            <person name="Hostetler J.B."/>
            <person name="Radune D."/>
            <person name="Toms B.S."/>
            <person name="Henrissat B."/>
            <person name="Coutinho P.M."/>
            <person name="Schwarz S."/>
            <person name="Field L."/>
            <person name="Trindade-Silva A.E."/>
            <person name="Soares C.A.G."/>
            <person name="Elshahawi S."/>
            <person name="Hanora A."/>
            <person name="Schmidt E.W."/>
            <person name="Haygood M.G."/>
            <person name="Posfai J."/>
            <person name="Benner J."/>
            <person name="Madinger C."/>
            <person name="Nove J."/>
            <person name="Anton B."/>
            <person name="Chaudhary K."/>
            <person name="Foster J."/>
            <person name="Holman A."/>
            <person name="Kumar S."/>
            <person name="Lessard P.A."/>
            <person name="Luyten Y.A."/>
            <person name="Slatko B."/>
            <person name="Wood N."/>
            <person name="Wu B."/>
            <person name="Teplitski M."/>
            <person name="Mougous J.D."/>
            <person name="Ward N."/>
            <person name="Eisen J.A."/>
            <person name="Badger J.H."/>
            <person name="Distel D.L."/>
        </authorList>
    </citation>
    <scope>NUCLEOTIDE SEQUENCE [LARGE SCALE GENOMIC DNA]</scope>
    <source>
        <strain evidence="10">ATCC 39867 / T7901</strain>
    </source>
</reference>
<dbReference type="NCBIfam" id="NF008316">
    <property type="entry name" value="PRK11104.1"/>
    <property type="match status" value="1"/>
</dbReference>
<protein>
    <recommendedName>
        <fullName evidence="7">Protoporphyrinogen IX dehydrogenase [quinone]</fullName>
        <ecNumber evidence="7">1.3.5.3</ecNumber>
    </recommendedName>
    <alternativeName>
        <fullName evidence="7">Protoporphyrinogen IX dehydrogenase [menaquinone]</fullName>
    </alternativeName>
    <alternativeName>
        <fullName evidence="7">Protoporphyrinogen IX dehydrogenase [ubiquinone]</fullName>
    </alternativeName>
    <alternativeName>
        <fullName evidence="7">Protoporphyrinogen oxidase</fullName>
        <shortName evidence="7">PPO</shortName>
    </alternativeName>
</protein>
<dbReference type="RefSeq" id="WP_015818412.1">
    <property type="nucleotide sequence ID" value="NC_012997.1"/>
</dbReference>
<keyword evidence="7" id="KW-1003">Cell membrane</keyword>
<evidence type="ECO:0000313" key="9">
    <source>
        <dbReference type="EMBL" id="ACR12300.1"/>
    </source>
</evidence>
<comment type="subcellular location">
    <subcellularLocation>
        <location evidence="7">Cell inner membrane</location>
        <topology evidence="7">Peripheral membrane protein</topology>
    </subcellularLocation>
</comment>
<keyword evidence="10" id="KW-1185">Reference proteome</keyword>
<comment type="cofactor">
    <cofactor evidence="7">
        <name>FMN</name>
        <dbReference type="ChEBI" id="CHEBI:58210"/>
    </cofactor>
    <text evidence="7">Binds 1 FMN non-covalently per subunit.</text>
</comment>
<dbReference type="eggNOG" id="COG4635">
    <property type="taxonomic scope" value="Bacteria"/>
</dbReference>
<dbReference type="UniPathway" id="UPA00251">
    <property type="reaction ID" value="UER00324"/>
</dbReference>
<dbReference type="OrthoDB" id="9795729at2"/>
<dbReference type="GO" id="GO:0005886">
    <property type="term" value="C:plasma membrane"/>
    <property type="evidence" value="ECO:0007669"/>
    <property type="project" value="UniProtKB-SubCell"/>
</dbReference>
<evidence type="ECO:0000313" key="10">
    <source>
        <dbReference type="Proteomes" id="UP000009080"/>
    </source>
</evidence>
<dbReference type="InterPro" id="IPR052200">
    <property type="entry name" value="Protoporphyrinogen_IX_DH"/>
</dbReference>
<comment type="pathway">
    <text evidence="7">Porphyrin-containing compound metabolism; protoporphyrin-IX biosynthesis; protoporphyrin-IX from protoporphyrinogen-IX: step 1/1.</text>
</comment>
<evidence type="ECO:0000256" key="7">
    <source>
        <dbReference type="HAMAP-Rule" id="MF_00853"/>
    </source>
</evidence>
<evidence type="ECO:0000256" key="5">
    <source>
        <dbReference type="ARBA" id="ARBA00023136"/>
    </source>
</evidence>
<dbReference type="HAMAP" id="MF_00853">
    <property type="entry name" value="HemG"/>
    <property type="match status" value="1"/>
</dbReference>
<dbReference type="Pfam" id="PF12724">
    <property type="entry name" value="Flavodoxin_5"/>
    <property type="match status" value="1"/>
</dbReference>
<evidence type="ECO:0000259" key="8">
    <source>
        <dbReference type="Pfam" id="PF12724"/>
    </source>
</evidence>
<dbReference type="PANTHER" id="PTHR38030:SF2">
    <property type="entry name" value="PROTOPORPHYRINOGEN IX DEHYDROGENASE [QUINONE]"/>
    <property type="match status" value="1"/>
</dbReference>
<keyword evidence="4 7" id="KW-0560">Oxidoreductase</keyword>
<comment type="function">
    <text evidence="7">Catalyzes the 6-electron oxidation of protoporphyrinogen IX to form protoporphyrin IX; under anaerobic conditions uses menaquinone as an electron acceptor, under aerobic conditions uses ubiquinone as an electron acceptor.</text>
</comment>
<evidence type="ECO:0000256" key="4">
    <source>
        <dbReference type="ARBA" id="ARBA00023002"/>
    </source>
</evidence>
<keyword evidence="2 7" id="KW-0288">FMN</keyword>
<feature type="domain" description="Flavodoxin" evidence="8">
    <location>
        <begin position="4"/>
        <end position="155"/>
    </location>
</feature>
<dbReference type="GO" id="GO:0070819">
    <property type="term" value="F:menaquinone-dependent protoporphyrinogen oxidase activity"/>
    <property type="evidence" value="ECO:0007669"/>
    <property type="project" value="UniProtKB-UniRule"/>
</dbReference>